<dbReference type="Proteomes" id="UP000619788">
    <property type="component" value="Unassembled WGS sequence"/>
</dbReference>
<protein>
    <recommendedName>
        <fullName evidence="2">Anti-sigma factor antagonist</fullName>
    </recommendedName>
</protein>
<name>A0A8J3SQK3_9ACTN</name>
<dbReference type="InterPro" id="IPR003658">
    <property type="entry name" value="Anti-sigma_ant"/>
</dbReference>
<accession>A0A8J3SQK3</accession>
<dbReference type="AlphaFoldDB" id="A0A8J3SQK3"/>
<dbReference type="Pfam" id="PF01740">
    <property type="entry name" value="STAS"/>
    <property type="match status" value="1"/>
</dbReference>
<evidence type="ECO:0000256" key="1">
    <source>
        <dbReference type="ARBA" id="ARBA00009013"/>
    </source>
</evidence>
<dbReference type="PROSITE" id="PS50801">
    <property type="entry name" value="STAS"/>
    <property type="match status" value="1"/>
</dbReference>
<reference evidence="4 5" key="1">
    <citation type="submission" date="2021-01" db="EMBL/GenBank/DDBJ databases">
        <title>Whole genome shotgun sequence of Planobispora siamensis NBRC 107568.</title>
        <authorList>
            <person name="Komaki H."/>
            <person name="Tamura T."/>
        </authorList>
    </citation>
    <scope>NUCLEOTIDE SEQUENCE [LARGE SCALE GENOMIC DNA]</scope>
    <source>
        <strain evidence="4 5">NBRC 107568</strain>
    </source>
</reference>
<dbReference type="PANTHER" id="PTHR33495">
    <property type="entry name" value="ANTI-SIGMA FACTOR ANTAGONIST TM_1081-RELATED-RELATED"/>
    <property type="match status" value="1"/>
</dbReference>
<evidence type="ECO:0000313" key="5">
    <source>
        <dbReference type="Proteomes" id="UP000619788"/>
    </source>
</evidence>
<dbReference type="NCBIfam" id="TIGR00377">
    <property type="entry name" value="ant_ant_sig"/>
    <property type="match status" value="1"/>
</dbReference>
<evidence type="ECO:0000313" key="4">
    <source>
        <dbReference type="EMBL" id="GIH93868.1"/>
    </source>
</evidence>
<comment type="caution">
    <text evidence="4">The sequence shown here is derived from an EMBL/GenBank/DDBJ whole genome shotgun (WGS) entry which is preliminary data.</text>
</comment>
<dbReference type="CDD" id="cd07043">
    <property type="entry name" value="STAS_anti-anti-sigma_factors"/>
    <property type="match status" value="1"/>
</dbReference>
<dbReference type="Gene3D" id="3.30.750.24">
    <property type="entry name" value="STAS domain"/>
    <property type="match status" value="1"/>
</dbReference>
<sequence>MMSDLHILTATTQFTAIDGEGVGVLTVKGTLDYTTHDLAMDFFDQAFARFGPNLVVNLLEADFLDSRATGLLASCWKRASDEGGWLALVAVESSTARVLWITGVASRLPVFPTVEEALAAAPSGE</sequence>
<comment type="similarity">
    <text evidence="1 2">Belongs to the anti-sigma-factor antagonist family.</text>
</comment>
<proteinExistence type="inferred from homology"/>
<evidence type="ECO:0000259" key="3">
    <source>
        <dbReference type="PROSITE" id="PS50801"/>
    </source>
</evidence>
<feature type="domain" description="STAS" evidence="3">
    <location>
        <begin position="12"/>
        <end position="121"/>
    </location>
</feature>
<gene>
    <name evidence="4" type="ORF">Psi01_44980</name>
</gene>
<dbReference type="InterPro" id="IPR036513">
    <property type="entry name" value="STAS_dom_sf"/>
</dbReference>
<dbReference type="PANTHER" id="PTHR33495:SF2">
    <property type="entry name" value="ANTI-SIGMA FACTOR ANTAGONIST TM_1081-RELATED"/>
    <property type="match status" value="1"/>
</dbReference>
<dbReference type="SUPFAM" id="SSF52091">
    <property type="entry name" value="SpoIIaa-like"/>
    <property type="match status" value="1"/>
</dbReference>
<evidence type="ECO:0000256" key="2">
    <source>
        <dbReference type="RuleBase" id="RU003749"/>
    </source>
</evidence>
<dbReference type="InterPro" id="IPR002645">
    <property type="entry name" value="STAS_dom"/>
</dbReference>
<dbReference type="EMBL" id="BOOJ01000036">
    <property type="protein sequence ID" value="GIH93868.1"/>
    <property type="molecule type" value="Genomic_DNA"/>
</dbReference>
<keyword evidence="5" id="KW-1185">Reference proteome</keyword>
<organism evidence="4 5">
    <name type="scientific">Planobispora siamensis</name>
    <dbReference type="NCBI Taxonomy" id="936338"/>
    <lineage>
        <taxon>Bacteria</taxon>
        <taxon>Bacillati</taxon>
        <taxon>Actinomycetota</taxon>
        <taxon>Actinomycetes</taxon>
        <taxon>Streptosporangiales</taxon>
        <taxon>Streptosporangiaceae</taxon>
        <taxon>Planobispora</taxon>
    </lineage>
</organism>
<dbReference type="GO" id="GO:0043856">
    <property type="term" value="F:anti-sigma factor antagonist activity"/>
    <property type="evidence" value="ECO:0007669"/>
    <property type="project" value="InterPro"/>
</dbReference>